<dbReference type="EMBL" id="OBEN01000016">
    <property type="protein sequence ID" value="SNZ16874.1"/>
    <property type="molecule type" value="Genomic_DNA"/>
</dbReference>
<proteinExistence type="predicted"/>
<evidence type="ECO:0000313" key="1">
    <source>
        <dbReference type="EMBL" id="SNZ16874.1"/>
    </source>
</evidence>
<reference evidence="2" key="1">
    <citation type="submission" date="2017-09" db="EMBL/GenBank/DDBJ databases">
        <authorList>
            <person name="Varghese N."/>
            <person name="Submissions S."/>
        </authorList>
    </citation>
    <scope>NUCLEOTIDE SEQUENCE [LARGE SCALE GENOMIC DNA]</scope>
    <source>
        <strain evidence="2">DSM 2913</strain>
    </source>
</reference>
<keyword evidence="2" id="KW-1185">Reference proteome</keyword>
<feature type="non-terminal residue" evidence="1">
    <location>
        <position position="1"/>
    </location>
</feature>
<sequence length="44" mass="5302">KVKWVSLTNLILKRQTVPEIVQKDWKILYKYAKDLLSFEELRPA</sequence>
<protein>
    <submittedName>
        <fullName evidence="1">Uncharacterized protein</fullName>
    </submittedName>
</protein>
<organism evidence="1 2">
    <name type="scientific">Hydrogenobacter hydrogenophilus</name>
    <dbReference type="NCBI Taxonomy" id="35835"/>
    <lineage>
        <taxon>Bacteria</taxon>
        <taxon>Pseudomonadati</taxon>
        <taxon>Aquificota</taxon>
        <taxon>Aquificia</taxon>
        <taxon>Aquificales</taxon>
        <taxon>Aquificaceae</taxon>
        <taxon>Hydrogenobacter</taxon>
    </lineage>
</organism>
<evidence type="ECO:0000313" key="2">
    <source>
        <dbReference type="Proteomes" id="UP000218627"/>
    </source>
</evidence>
<dbReference type="AlphaFoldDB" id="A0A285P577"/>
<dbReference type="Proteomes" id="UP000218627">
    <property type="component" value="Unassembled WGS sequence"/>
</dbReference>
<name>A0A285P577_9AQUI</name>
<accession>A0A285P577</accession>
<gene>
    <name evidence="1" type="ORF">SAMN06265353_1731</name>
</gene>